<comment type="caution">
    <text evidence="1">The sequence shown here is derived from an EMBL/GenBank/DDBJ whole genome shotgun (WGS) entry which is preliminary data.</text>
</comment>
<dbReference type="Proteomes" id="UP000253410">
    <property type="component" value="Unassembled WGS sequence"/>
</dbReference>
<gene>
    <name evidence="1" type="ORF">DF182_05310</name>
</gene>
<proteinExistence type="predicted"/>
<dbReference type="AlphaFoldDB" id="A0A365Y0A3"/>
<organism evidence="1 2">
    <name type="scientific">Chitinophaga flava</name>
    <dbReference type="NCBI Taxonomy" id="2259036"/>
    <lineage>
        <taxon>Bacteria</taxon>
        <taxon>Pseudomonadati</taxon>
        <taxon>Bacteroidota</taxon>
        <taxon>Chitinophagia</taxon>
        <taxon>Chitinophagales</taxon>
        <taxon>Chitinophagaceae</taxon>
        <taxon>Chitinophaga</taxon>
    </lineage>
</organism>
<accession>A0A365Y0A3</accession>
<evidence type="ECO:0000313" key="2">
    <source>
        <dbReference type="Proteomes" id="UP000253410"/>
    </source>
</evidence>
<protein>
    <submittedName>
        <fullName evidence="1">Uncharacterized protein</fullName>
    </submittedName>
</protein>
<keyword evidence="2" id="KW-1185">Reference proteome</keyword>
<name>A0A365Y0A3_9BACT</name>
<dbReference type="EMBL" id="QFFJ01000001">
    <property type="protein sequence ID" value="RBL92017.1"/>
    <property type="molecule type" value="Genomic_DNA"/>
</dbReference>
<dbReference type="PROSITE" id="PS51257">
    <property type="entry name" value="PROKAR_LIPOPROTEIN"/>
    <property type="match status" value="1"/>
</dbReference>
<reference evidence="1 2" key="1">
    <citation type="submission" date="2018-05" db="EMBL/GenBank/DDBJ databases">
        <title>Chitinophaga sp. K3CV102501T nov., isolated from isolated from a monsoon evergreen broad-leaved forest soil.</title>
        <authorList>
            <person name="Lv Y."/>
        </authorList>
    </citation>
    <scope>NUCLEOTIDE SEQUENCE [LARGE SCALE GENOMIC DNA]</scope>
    <source>
        <strain evidence="1 2">GDMCC 1.1325</strain>
    </source>
</reference>
<sequence length="199" mass="22193">MLNDMKPLKPLAVPAFMLMILLSAACKKDHNEPKVEPPIETKKSDEWISMKVDGVTFVDSLTTKSFMQKSTVESSTLEILGIDPLQPKDKERAFLHLRINLEGHEIRKGVYDKVKTGIDNAIDWQTFIENEGLQEVYHATGTNLQHPDAPFRIEITSNDGVFVEGTFSGKAYGTNTLSEKGEKVITEGKFKIAKGRIGT</sequence>
<evidence type="ECO:0000313" key="1">
    <source>
        <dbReference type="EMBL" id="RBL92017.1"/>
    </source>
</evidence>